<evidence type="ECO:0000256" key="1">
    <source>
        <dbReference type="SAM" id="MobiDB-lite"/>
    </source>
</evidence>
<dbReference type="OrthoDB" id="3338076at2759"/>
<dbReference type="GO" id="GO:0070916">
    <property type="term" value="C:inositol phosphoceramide synthase complex"/>
    <property type="evidence" value="ECO:0007669"/>
    <property type="project" value="TreeGrafter"/>
</dbReference>
<dbReference type="GO" id="GO:0070917">
    <property type="term" value="F:inositol phosphoceramide synthase regulator activity"/>
    <property type="evidence" value="ECO:0007669"/>
    <property type="project" value="InterPro"/>
</dbReference>
<dbReference type="Proteomes" id="UP000654370">
    <property type="component" value="Unassembled WGS sequence"/>
</dbReference>
<dbReference type="PANTHER" id="PTHR28077:SF1">
    <property type="entry name" value="INOSITOL PHOSPHORYLCERAMIDE SYNTHASE REGULATORY SUBUNIT KEI1"/>
    <property type="match status" value="1"/>
</dbReference>
<keyword evidence="2" id="KW-1133">Transmembrane helix</keyword>
<dbReference type="GO" id="GO:0006673">
    <property type="term" value="P:inositol phosphoceramide metabolic process"/>
    <property type="evidence" value="ECO:0007669"/>
    <property type="project" value="InterPro"/>
</dbReference>
<feature type="transmembrane region" description="Helical" evidence="2">
    <location>
        <begin position="20"/>
        <end position="42"/>
    </location>
</feature>
<dbReference type="AlphaFoldDB" id="A0A8H7PMF8"/>
<sequence length="175" mass="20190">MINKLSGIYGFISMDFEDPLAFMSYIYSVFALAAYAYGGYALKVESVKALRRYTLFYWFDLILNAVAAALFSVRWFVFTDHSLPDNADDGITEEQHEQLFKMESSVSIVILVILWLVHVYFGFVLTSYYTYMKRRNILPVPTSFDRTSEGFDDGFELDPEADVNSRGYKPVNHDE</sequence>
<feature type="transmembrane region" description="Helical" evidence="2">
    <location>
        <begin position="54"/>
        <end position="77"/>
    </location>
</feature>
<dbReference type="PANTHER" id="PTHR28077">
    <property type="entry name" value="INOSITOL PHOSPHORYLCERAMIDE SYNTHASE REGULATORY SUBUNIT KEI1"/>
    <property type="match status" value="1"/>
</dbReference>
<dbReference type="EMBL" id="JAEPQZ010000010">
    <property type="protein sequence ID" value="KAG2176149.1"/>
    <property type="molecule type" value="Genomic_DNA"/>
</dbReference>
<evidence type="ECO:0000313" key="4">
    <source>
        <dbReference type="Proteomes" id="UP000654370"/>
    </source>
</evidence>
<feature type="non-terminal residue" evidence="3">
    <location>
        <position position="1"/>
    </location>
</feature>
<evidence type="ECO:0000313" key="3">
    <source>
        <dbReference type="EMBL" id="KAG2176149.1"/>
    </source>
</evidence>
<keyword evidence="2" id="KW-0472">Membrane</keyword>
<feature type="region of interest" description="Disordered" evidence="1">
    <location>
        <begin position="155"/>
        <end position="175"/>
    </location>
</feature>
<name>A0A8H7PMF8_MORIS</name>
<feature type="transmembrane region" description="Helical" evidence="2">
    <location>
        <begin position="108"/>
        <end position="131"/>
    </location>
</feature>
<gene>
    <name evidence="3" type="ORF">INT43_005382</name>
</gene>
<comment type="caution">
    <text evidence="3">The sequence shown here is derived from an EMBL/GenBank/DDBJ whole genome shotgun (WGS) entry which is preliminary data.</text>
</comment>
<evidence type="ECO:0000256" key="2">
    <source>
        <dbReference type="SAM" id="Phobius"/>
    </source>
</evidence>
<dbReference type="Pfam" id="PF08552">
    <property type="entry name" value="Kei1"/>
    <property type="match status" value="1"/>
</dbReference>
<dbReference type="InterPro" id="IPR013862">
    <property type="entry name" value="Kei1"/>
</dbReference>
<keyword evidence="2" id="KW-0812">Transmembrane</keyword>
<keyword evidence="4" id="KW-1185">Reference proteome</keyword>
<proteinExistence type="predicted"/>
<reference evidence="3" key="1">
    <citation type="submission" date="2020-12" db="EMBL/GenBank/DDBJ databases">
        <title>Metabolic potential, ecology and presence of endohyphal bacteria is reflected in genomic diversity of Mucoromycotina.</title>
        <authorList>
            <person name="Muszewska A."/>
            <person name="Okrasinska A."/>
            <person name="Steczkiewicz K."/>
            <person name="Drgas O."/>
            <person name="Orlowska M."/>
            <person name="Perlinska-Lenart U."/>
            <person name="Aleksandrzak-Piekarczyk T."/>
            <person name="Szatraj K."/>
            <person name="Zielenkiewicz U."/>
            <person name="Pilsyk S."/>
            <person name="Malc E."/>
            <person name="Mieczkowski P."/>
            <person name="Kruszewska J.S."/>
            <person name="Biernat P."/>
            <person name="Pawlowska J."/>
        </authorList>
    </citation>
    <scope>NUCLEOTIDE SEQUENCE</scope>
    <source>
        <strain evidence="3">WA0000067209</strain>
    </source>
</reference>
<protein>
    <submittedName>
        <fullName evidence="3">Uncharacterized protein</fullName>
    </submittedName>
</protein>
<accession>A0A8H7PMF8</accession>
<dbReference type="GO" id="GO:0000139">
    <property type="term" value="C:Golgi membrane"/>
    <property type="evidence" value="ECO:0007669"/>
    <property type="project" value="TreeGrafter"/>
</dbReference>
<organism evidence="3 4">
    <name type="scientific">Mortierella isabellina</name>
    <name type="common">Filamentous fungus</name>
    <name type="synonym">Umbelopsis isabellina</name>
    <dbReference type="NCBI Taxonomy" id="91625"/>
    <lineage>
        <taxon>Eukaryota</taxon>
        <taxon>Fungi</taxon>
        <taxon>Fungi incertae sedis</taxon>
        <taxon>Mucoromycota</taxon>
        <taxon>Mucoromycotina</taxon>
        <taxon>Umbelopsidomycetes</taxon>
        <taxon>Umbelopsidales</taxon>
        <taxon>Umbelopsidaceae</taxon>
        <taxon>Umbelopsis</taxon>
    </lineage>
</organism>